<organism evidence="1 2">
    <name type="scientific">Carnobacterium phage cd2</name>
    <dbReference type="NCBI Taxonomy" id="2849244"/>
    <lineage>
        <taxon>Viruses</taxon>
        <taxon>Duplodnaviria</taxon>
        <taxon>Heunggongvirae</taxon>
        <taxon>Uroviricota</taxon>
        <taxon>Caudoviricetes</taxon>
        <taxon>Carnodivirus</taxon>
        <taxon>Carnodivirus cd2-like</taxon>
    </lineage>
</organism>
<protein>
    <submittedName>
        <fullName evidence="1">Uncharacterized protein</fullName>
    </submittedName>
</protein>
<evidence type="ECO:0000313" key="2">
    <source>
        <dbReference type="Proteomes" id="UP000827445"/>
    </source>
</evidence>
<name>A0AAE7SQQ5_9CAUD</name>
<gene>
    <name evidence="1" type="ORF">cd2_110</name>
</gene>
<proteinExistence type="predicted"/>
<accession>A0AAE7SQQ5</accession>
<dbReference type="EMBL" id="MZ398135">
    <property type="protein sequence ID" value="QXP45126.1"/>
    <property type="molecule type" value="Genomic_DNA"/>
</dbReference>
<reference evidence="1 2" key="1">
    <citation type="journal article" date="2021" name="Microbiol. Resour. Announc.">
        <title>Genome Sequences of Bacteriophages cd2, cd3, and cd4, which Specifically Target Carnobacterium divergens.</title>
        <authorList>
            <person name="Zhang P."/>
            <person name="Britton A.P."/>
            <person name="Visser K.A."/>
            <person name="Welke C.A."/>
            <person name="Wassink H."/>
            <person name="Prins E."/>
            <person name="Yang X."/>
            <person name="Martin-Visscher L.A."/>
        </authorList>
    </citation>
    <scope>NUCLEOTIDE SEQUENCE [LARGE SCALE GENOMIC DNA]</scope>
    <source>
        <strain evidence="2">cd2</strain>
    </source>
</reference>
<evidence type="ECO:0000313" key="1">
    <source>
        <dbReference type="EMBL" id="QXP45126.1"/>
    </source>
</evidence>
<dbReference type="Proteomes" id="UP000827445">
    <property type="component" value="Segment"/>
</dbReference>
<sequence length="249" mass="27930">MLNENQLDYLNFKVSEAKRAYNYYTDVKLSALALQQKSHMEAYEEVIEGLNGLESDSEVLSSPCRLVEGGEQLTSQELEEEAYRGCEWYFYSLVMENVDCSEEFVVKNALSLGEVFEVLTLNFRSVAENDAIGICELTTNERYGFRECLNDKVYRVIVKNLGLEASSYDVTISYAFSGEVMAECGVLDLRQAENFISSNVVNPAVLSSEVLKDICQLGLECELKFNDNTSPSGLVVSITNKGMFMPHLT</sequence>
<keyword evidence="2" id="KW-1185">Reference proteome</keyword>